<protein>
    <submittedName>
        <fullName evidence="1">Uncharacterized protein</fullName>
    </submittedName>
</protein>
<keyword evidence="2" id="KW-1185">Reference proteome</keyword>
<name>A0A3P7MKE6_CYLGO</name>
<proteinExistence type="predicted"/>
<dbReference type="Proteomes" id="UP000271889">
    <property type="component" value="Unassembled WGS sequence"/>
</dbReference>
<evidence type="ECO:0000313" key="2">
    <source>
        <dbReference type="Proteomes" id="UP000271889"/>
    </source>
</evidence>
<accession>A0A3P7MKE6</accession>
<dbReference type="OrthoDB" id="6432511at2759"/>
<sequence length="50" mass="5604">MSLVNSPKVEYEVSVRDGNDPSAPTLRRPLSVGDRVVSKEYFIYSLECLS</sequence>
<reference evidence="1 2" key="1">
    <citation type="submission" date="2018-11" db="EMBL/GenBank/DDBJ databases">
        <authorList>
            <consortium name="Pathogen Informatics"/>
        </authorList>
    </citation>
    <scope>NUCLEOTIDE SEQUENCE [LARGE SCALE GENOMIC DNA]</scope>
</reference>
<gene>
    <name evidence="1" type="ORF">CGOC_LOCUS10549</name>
</gene>
<evidence type="ECO:0000313" key="1">
    <source>
        <dbReference type="EMBL" id="VDN27010.1"/>
    </source>
</evidence>
<dbReference type="EMBL" id="UYRV01111792">
    <property type="protein sequence ID" value="VDN27010.1"/>
    <property type="molecule type" value="Genomic_DNA"/>
</dbReference>
<dbReference type="AlphaFoldDB" id="A0A3P7MKE6"/>
<organism evidence="1 2">
    <name type="scientific">Cylicostephanus goldi</name>
    <name type="common">Nematode worm</name>
    <dbReference type="NCBI Taxonomy" id="71465"/>
    <lineage>
        <taxon>Eukaryota</taxon>
        <taxon>Metazoa</taxon>
        <taxon>Ecdysozoa</taxon>
        <taxon>Nematoda</taxon>
        <taxon>Chromadorea</taxon>
        <taxon>Rhabditida</taxon>
        <taxon>Rhabditina</taxon>
        <taxon>Rhabditomorpha</taxon>
        <taxon>Strongyloidea</taxon>
        <taxon>Strongylidae</taxon>
        <taxon>Cylicostephanus</taxon>
    </lineage>
</organism>